<organism evidence="2 3">
    <name type="scientific">Plakobranchus ocellatus</name>
    <dbReference type="NCBI Taxonomy" id="259542"/>
    <lineage>
        <taxon>Eukaryota</taxon>
        <taxon>Metazoa</taxon>
        <taxon>Spiralia</taxon>
        <taxon>Lophotrochozoa</taxon>
        <taxon>Mollusca</taxon>
        <taxon>Gastropoda</taxon>
        <taxon>Heterobranchia</taxon>
        <taxon>Euthyneura</taxon>
        <taxon>Panpulmonata</taxon>
        <taxon>Sacoglossa</taxon>
        <taxon>Placobranchoidea</taxon>
        <taxon>Plakobranchidae</taxon>
        <taxon>Plakobranchus</taxon>
    </lineage>
</organism>
<keyword evidence="3" id="KW-1185">Reference proteome</keyword>
<evidence type="ECO:0000256" key="1">
    <source>
        <dbReference type="SAM" id="MobiDB-lite"/>
    </source>
</evidence>
<protein>
    <submittedName>
        <fullName evidence="2">Uncharacterized protein</fullName>
    </submittedName>
</protein>
<gene>
    <name evidence="2" type="ORF">PoB_000665900</name>
</gene>
<evidence type="ECO:0000313" key="2">
    <source>
        <dbReference type="EMBL" id="GFN80153.1"/>
    </source>
</evidence>
<dbReference type="EMBL" id="BLXT01000801">
    <property type="protein sequence ID" value="GFN80153.1"/>
    <property type="molecule type" value="Genomic_DNA"/>
</dbReference>
<sequence>MKFPQKWRTTKGRSLLRRFHSHVLPEVMFGGKQVCSQAATNEKDQLNEPSQRATKTEKENEVKLLDQDLQLRYSNSAIKVDLKRVNKPDITRK</sequence>
<accession>A0AAV3YDK0</accession>
<dbReference type="Proteomes" id="UP000735302">
    <property type="component" value="Unassembled WGS sequence"/>
</dbReference>
<proteinExistence type="predicted"/>
<dbReference type="AlphaFoldDB" id="A0AAV3YDK0"/>
<evidence type="ECO:0000313" key="3">
    <source>
        <dbReference type="Proteomes" id="UP000735302"/>
    </source>
</evidence>
<reference evidence="2 3" key="1">
    <citation type="journal article" date="2021" name="Elife">
        <title>Chloroplast acquisition without the gene transfer in kleptoplastic sea slugs, Plakobranchus ocellatus.</title>
        <authorList>
            <person name="Maeda T."/>
            <person name="Takahashi S."/>
            <person name="Yoshida T."/>
            <person name="Shimamura S."/>
            <person name="Takaki Y."/>
            <person name="Nagai Y."/>
            <person name="Toyoda A."/>
            <person name="Suzuki Y."/>
            <person name="Arimoto A."/>
            <person name="Ishii H."/>
            <person name="Satoh N."/>
            <person name="Nishiyama T."/>
            <person name="Hasebe M."/>
            <person name="Maruyama T."/>
            <person name="Minagawa J."/>
            <person name="Obokata J."/>
            <person name="Shigenobu S."/>
        </authorList>
    </citation>
    <scope>NUCLEOTIDE SEQUENCE [LARGE SCALE GENOMIC DNA]</scope>
</reference>
<feature type="region of interest" description="Disordered" evidence="1">
    <location>
        <begin position="39"/>
        <end position="60"/>
    </location>
</feature>
<name>A0AAV3YDK0_9GAST</name>
<comment type="caution">
    <text evidence="2">The sequence shown here is derived from an EMBL/GenBank/DDBJ whole genome shotgun (WGS) entry which is preliminary data.</text>
</comment>